<organism evidence="2 3">
    <name type="scientific">Crossiella cryophila</name>
    <dbReference type="NCBI Taxonomy" id="43355"/>
    <lineage>
        <taxon>Bacteria</taxon>
        <taxon>Bacillati</taxon>
        <taxon>Actinomycetota</taxon>
        <taxon>Actinomycetes</taxon>
        <taxon>Pseudonocardiales</taxon>
        <taxon>Pseudonocardiaceae</taxon>
        <taxon>Crossiella</taxon>
    </lineage>
</organism>
<feature type="domain" description="PE" evidence="1">
    <location>
        <begin position="10"/>
        <end position="103"/>
    </location>
</feature>
<comment type="caution">
    <text evidence="2">The sequence shown here is derived from an EMBL/GenBank/DDBJ whole genome shotgun (WGS) entry which is preliminary data.</text>
</comment>
<dbReference type="AlphaFoldDB" id="A0A7W7C420"/>
<evidence type="ECO:0000313" key="3">
    <source>
        <dbReference type="Proteomes" id="UP000533598"/>
    </source>
</evidence>
<evidence type="ECO:0000259" key="1">
    <source>
        <dbReference type="Pfam" id="PF00934"/>
    </source>
</evidence>
<dbReference type="InterPro" id="IPR000084">
    <property type="entry name" value="PE-PGRS_N"/>
</dbReference>
<protein>
    <submittedName>
        <fullName evidence="2">Peptide subunit release factor 1 (ERF1)</fullName>
    </submittedName>
</protein>
<sequence length="113" mass="12427">MAPPDSGATMRISPESAARLAARLRLLLDRLEVLRSRGLQATRLAPPAKDPVSALAMARYRDLVDRGPDSFLAEMDQAIIELRRQLTAATTMATDYRTVERDNSHVQGLPGDK</sequence>
<dbReference type="EMBL" id="JACHMH010000001">
    <property type="protein sequence ID" value="MBB4674099.1"/>
    <property type="molecule type" value="Genomic_DNA"/>
</dbReference>
<evidence type="ECO:0000313" key="2">
    <source>
        <dbReference type="EMBL" id="MBB4674099.1"/>
    </source>
</evidence>
<gene>
    <name evidence="2" type="ORF">HNR67_000217</name>
</gene>
<dbReference type="RefSeq" id="WP_185000134.1">
    <property type="nucleotide sequence ID" value="NZ_BAAAUI010000011.1"/>
</dbReference>
<reference evidence="2 3" key="1">
    <citation type="submission" date="2020-08" db="EMBL/GenBank/DDBJ databases">
        <title>Sequencing the genomes of 1000 actinobacteria strains.</title>
        <authorList>
            <person name="Klenk H.-P."/>
        </authorList>
    </citation>
    <scope>NUCLEOTIDE SEQUENCE [LARGE SCALE GENOMIC DNA]</scope>
    <source>
        <strain evidence="2 3">DSM 44230</strain>
    </source>
</reference>
<dbReference type="Pfam" id="PF00934">
    <property type="entry name" value="PE"/>
    <property type="match status" value="1"/>
</dbReference>
<proteinExistence type="predicted"/>
<dbReference type="Proteomes" id="UP000533598">
    <property type="component" value="Unassembled WGS sequence"/>
</dbReference>
<keyword evidence="3" id="KW-1185">Reference proteome</keyword>
<accession>A0A7W7C420</accession>
<name>A0A7W7C420_9PSEU</name>